<gene>
    <name evidence="1" type="ORF">KL86APRO_11727</name>
</gene>
<evidence type="ECO:0000313" key="1">
    <source>
        <dbReference type="EMBL" id="SBW03466.1"/>
    </source>
</evidence>
<name>A0A212JVH7_9PROT</name>
<organism evidence="1">
    <name type="scientific">uncultured Alphaproteobacteria bacterium</name>
    <dbReference type="NCBI Taxonomy" id="91750"/>
    <lineage>
        <taxon>Bacteria</taxon>
        <taxon>Pseudomonadati</taxon>
        <taxon>Pseudomonadota</taxon>
        <taxon>Alphaproteobacteria</taxon>
        <taxon>environmental samples</taxon>
    </lineage>
</organism>
<protein>
    <submittedName>
        <fullName evidence="1">Uncharacterized protein</fullName>
    </submittedName>
</protein>
<dbReference type="EMBL" id="FLUO01000001">
    <property type="protein sequence ID" value="SBW03466.1"/>
    <property type="molecule type" value="Genomic_DNA"/>
</dbReference>
<accession>A0A212JVH7</accession>
<dbReference type="AlphaFoldDB" id="A0A212JVH7"/>
<sequence>MKRWLVGSLALNVLLVGIGAGFFAGGLFRPEPRLPLPPPGPGVQRDLADAVERGLTGESREAAREIVRRNLSSPPPPPLRGPEDMLARFVDGDVPKTADFIDPAMEARRKQDIEAVRKTFAELADTLEEPERRALADALIARIGEIRACLGR</sequence>
<reference evidence="1" key="1">
    <citation type="submission" date="2016-04" db="EMBL/GenBank/DDBJ databases">
        <authorList>
            <person name="Evans L.H."/>
            <person name="Alamgir A."/>
            <person name="Owens N."/>
            <person name="Weber N.D."/>
            <person name="Virtaneva K."/>
            <person name="Barbian K."/>
            <person name="Babar A."/>
            <person name="Rosenke K."/>
        </authorList>
    </citation>
    <scope>NUCLEOTIDE SEQUENCE</scope>
    <source>
        <strain evidence="1">86</strain>
    </source>
</reference>
<proteinExistence type="predicted"/>